<dbReference type="Pfam" id="PF02863">
    <property type="entry name" value="Arg_repressor_C"/>
    <property type="match status" value="1"/>
</dbReference>
<dbReference type="InterPro" id="IPR036388">
    <property type="entry name" value="WH-like_DNA-bd_sf"/>
</dbReference>
<dbReference type="GO" id="GO:0003677">
    <property type="term" value="F:DNA binding"/>
    <property type="evidence" value="ECO:0007669"/>
    <property type="project" value="UniProtKB-KW"/>
</dbReference>
<dbReference type="InterPro" id="IPR036390">
    <property type="entry name" value="WH_DNA-bd_sf"/>
</dbReference>
<dbReference type="PANTHER" id="PTHR34471">
    <property type="entry name" value="ARGININE REPRESSOR"/>
    <property type="match status" value="1"/>
</dbReference>
<dbReference type="PRINTS" id="PR01467">
    <property type="entry name" value="ARGREPRESSOR"/>
</dbReference>
<dbReference type="InterPro" id="IPR020900">
    <property type="entry name" value="Arg_repress_DNA-bd"/>
</dbReference>
<dbReference type="RefSeq" id="WP_016184483.1">
    <property type="nucleotide sequence ID" value="NZ_JXKI01000008.1"/>
</dbReference>
<evidence type="ECO:0000259" key="9">
    <source>
        <dbReference type="Pfam" id="PF02863"/>
    </source>
</evidence>
<evidence type="ECO:0000256" key="5">
    <source>
        <dbReference type="ARBA" id="ARBA00023125"/>
    </source>
</evidence>
<reference evidence="10 11" key="1">
    <citation type="submission" date="2013-03" db="EMBL/GenBank/DDBJ databases">
        <title>The Genome Sequence of Enterococcus columbae ATCC_51263 (PacBio/Illumina hybrid assembly).</title>
        <authorList>
            <consortium name="The Broad Institute Genomics Platform"/>
            <consortium name="The Broad Institute Genome Sequencing Center for Infectious Disease"/>
            <person name="Earl A."/>
            <person name="Russ C."/>
            <person name="Gilmore M."/>
            <person name="Surin D."/>
            <person name="Walker B."/>
            <person name="Young S."/>
            <person name="Zeng Q."/>
            <person name="Gargeya S."/>
            <person name="Fitzgerald M."/>
            <person name="Haas B."/>
            <person name="Abouelleil A."/>
            <person name="Allen A.W."/>
            <person name="Alvarado L."/>
            <person name="Arachchi H.M."/>
            <person name="Berlin A.M."/>
            <person name="Chapman S.B."/>
            <person name="Gainer-Dewar J."/>
            <person name="Goldberg J."/>
            <person name="Griggs A."/>
            <person name="Gujja S."/>
            <person name="Hansen M."/>
            <person name="Howarth C."/>
            <person name="Imamovic A."/>
            <person name="Ireland A."/>
            <person name="Larimer J."/>
            <person name="McCowan C."/>
            <person name="Murphy C."/>
            <person name="Pearson M."/>
            <person name="Poon T.W."/>
            <person name="Priest M."/>
            <person name="Roberts A."/>
            <person name="Saif S."/>
            <person name="Shea T."/>
            <person name="Sisk P."/>
            <person name="Sykes S."/>
            <person name="Wortman J."/>
            <person name="Nusbaum C."/>
            <person name="Birren B."/>
        </authorList>
    </citation>
    <scope>NUCLEOTIDE SEQUENCE [LARGE SCALE GENOMIC DNA]</scope>
    <source>
        <strain evidence="10 11">ATCC 51263</strain>
    </source>
</reference>
<keyword evidence="7" id="KW-0028">Amino-acid biosynthesis</keyword>
<dbReference type="AlphaFoldDB" id="S0JZ47"/>
<evidence type="ECO:0000256" key="6">
    <source>
        <dbReference type="ARBA" id="ARBA00023163"/>
    </source>
</evidence>
<sequence>MKKAQRHEIIKELLMQNTIRTQEELLQLLKMKGINATQATISRDLNDLQIVKITNEAGEKQFALFNEADNRSEDEDNHHFQQMIHEMVTKVDRVQFMTIVHTLADNAQMISALIDEMDLPEKVATLAGFDTLVIISKDEADAQKITDLLQSYLF</sequence>
<dbReference type="GO" id="GO:0006526">
    <property type="term" value="P:L-arginine biosynthetic process"/>
    <property type="evidence" value="ECO:0007669"/>
    <property type="project" value="UniProtKB-UniPathway"/>
</dbReference>
<dbReference type="Gene3D" id="3.30.1360.40">
    <property type="match status" value="1"/>
</dbReference>
<keyword evidence="5 7" id="KW-0238">DNA-binding</keyword>
<evidence type="ECO:0000313" key="11">
    <source>
        <dbReference type="Proteomes" id="UP000014113"/>
    </source>
</evidence>
<feature type="domain" description="Arginine repressor DNA-binding" evidence="8">
    <location>
        <begin position="1"/>
        <end position="68"/>
    </location>
</feature>
<comment type="function">
    <text evidence="7">Regulates arginine biosynthesis genes.</text>
</comment>
<dbReference type="Proteomes" id="UP000014113">
    <property type="component" value="Unassembled WGS sequence"/>
</dbReference>
<evidence type="ECO:0000259" key="8">
    <source>
        <dbReference type="Pfam" id="PF01316"/>
    </source>
</evidence>
<keyword evidence="7" id="KW-0678">Repressor</keyword>
<dbReference type="GO" id="GO:0003700">
    <property type="term" value="F:DNA-binding transcription factor activity"/>
    <property type="evidence" value="ECO:0007669"/>
    <property type="project" value="UniProtKB-UniRule"/>
</dbReference>
<comment type="subcellular location">
    <subcellularLocation>
        <location evidence="1 7">Cytoplasm</location>
    </subcellularLocation>
</comment>
<dbReference type="Pfam" id="PF01316">
    <property type="entry name" value="Arg_repressor"/>
    <property type="match status" value="1"/>
</dbReference>
<evidence type="ECO:0000256" key="2">
    <source>
        <dbReference type="ARBA" id="ARBA00008316"/>
    </source>
</evidence>
<dbReference type="InterPro" id="IPR036251">
    <property type="entry name" value="Arg_repress_C_sf"/>
</dbReference>
<name>S0JZ47_9ENTE</name>
<dbReference type="EMBL" id="ASWJ01000007">
    <property type="protein sequence ID" value="EOW83811.1"/>
    <property type="molecule type" value="Genomic_DNA"/>
</dbReference>
<keyword evidence="11" id="KW-1185">Reference proteome</keyword>
<dbReference type="HAMAP" id="MF_00173">
    <property type="entry name" value="Arg_repressor"/>
    <property type="match status" value="1"/>
</dbReference>
<dbReference type="UniPathway" id="UPA00068"/>
<evidence type="ECO:0000256" key="4">
    <source>
        <dbReference type="ARBA" id="ARBA00023015"/>
    </source>
</evidence>
<keyword evidence="4 7" id="KW-0805">Transcription regulation</keyword>
<dbReference type="SUPFAM" id="SSF46785">
    <property type="entry name" value="Winged helix' DNA-binding domain"/>
    <property type="match status" value="1"/>
</dbReference>
<dbReference type="GO" id="GO:0005737">
    <property type="term" value="C:cytoplasm"/>
    <property type="evidence" value="ECO:0007669"/>
    <property type="project" value="UniProtKB-SubCell"/>
</dbReference>
<gene>
    <name evidence="7" type="primary">argR</name>
    <name evidence="10" type="ORF">I568_01613</name>
</gene>
<dbReference type="eggNOG" id="COG1438">
    <property type="taxonomic scope" value="Bacteria"/>
</dbReference>
<dbReference type="SUPFAM" id="SSF55252">
    <property type="entry name" value="C-terminal domain of arginine repressor"/>
    <property type="match status" value="1"/>
</dbReference>
<comment type="caution">
    <text evidence="10">The sequence shown here is derived from an EMBL/GenBank/DDBJ whole genome shotgun (WGS) entry which is preliminary data.</text>
</comment>
<comment type="pathway">
    <text evidence="7">Amino-acid biosynthesis; L-arginine biosynthesis [regulation].</text>
</comment>
<dbReference type="OrthoDB" id="9807089at2"/>
<dbReference type="PATRIC" id="fig|1121865.3.peg.2337"/>
<dbReference type="InterPro" id="IPR001669">
    <property type="entry name" value="Arg_repress"/>
</dbReference>
<protein>
    <recommendedName>
        <fullName evidence="7">Arginine repressor</fullName>
    </recommendedName>
</protein>
<feature type="domain" description="Arginine repressor C-terminal" evidence="9">
    <location>
        <begin position="85"/>
        <end position="150"/>
    </location>
</feature>
<keyword evidence="7" id="KW-0055">Arginine biosynthesis</keyword>
<accession>S0JZ47</accession>
<evidence type="ECO:0000313" key="10">
    <source>
        <dbReference type="EMBL" id="EOW83811.1"/>
    </source>
</evidence>
<keyword evidence="6 7" id="KW-0804">Transcription</keyword>
<comment type="similarity">
    <text evidence="2 7">Belongs to the ArgR family.</text>
</comment>
<dbReference type="GO" id="GO:0034618">
    <property type="term" value="F:arginine binding"/>
    <property type="evidence" value="ECO:0007669"/>
    <property type="project" value="InterPro"/>
</dbReference>
<dbReference type="STRING" id="1121865.OMW_02402"/>
<dbReference type="PANTHER" id="PTHR34471:SF1">
    <property type="entry name" value="ARGININE REPRESSOR"/>
    <property type="match status" value="1"/>
</dbReference>
<evidence type="ECO:0000256" key="3">
    <source>
        <dbReference type="ARBA" id="ARBA00022490"/>
    </source>
</evidence>
<dbReference type="GO" id="GO:1900079">
    <property type="term" value="P:regulation of arginine biosynthetic process"/>
    <property type="evidence" value="ECO:0007669"/>
    <property type="project" value="UniProtKB-UniRule"/>
</dbReference>
<dbReference type="InterPro" id="IPR020899">
    <property type="entry name" value="Arg_repress_C"/>
</dbReference>
<evidence type="ECO:0000256" key="1">
    <source>
        <dbReference type="ARBA" id="ARBA00004496"/>
    </source>
</evidence>
<dbReference type="GO" id="GO:0051259">
    <property type="term" value="P:protein complex oligomerization"/>
    <property type="evidence" value="ECO:0007669"/>
    <property type="project" value="InterPro"/>
</dbReference>
<evidence type="ECO:0000256" key="7">
    <source>
        <dbReference type="HAMAP-Rule" id="MF_00173"/>
    </source>
</evidence>
<keyword evidence="3 7" id="KW-0963">Cytoplasm</keyword>
<organism evidence="10 11">
    <name type="scientific">Enterococcus columbae DSM 7374 = ATCC 51263</name>
    <dbReference type="NCBI Taxonomy" id="1121865"/>
    <lineage>
        <taxon>Bacteria</taxon>
        <taxon>Bacillati</taxon>
        <taxon>Bacillota</taxon>
        <taxon>Bacilli</taxon>
        <taxon>Lactobacillales</taxon>
        <taxon>Enterococcaceae</taxon>
        <taxon>Enterococcus</taxon>
    </lineage>
</organism>
<proteinExistence type="inferred from homology"/>
<dbReference type="Gene3D" id="1.10.10.10">
    <property type="entry name" value="Winged helix-like DNA-binding domain superfamily/Winged helix DNA-binding domain"/>
    <property type="match status" value="1"/>
</dbReference>